<dbReference type="InterPro" id="IPR050515">
    <property type="entry name" value="Beta-lactam/transpept"/>
</dbReference>
<dbReference type="Pfam" id="PF00905">
    <property type="entry name" value="Transpeptidase"/>
    <property type="match status" value="1"/>
</dbReference>
<evidence type="ECO:0000313" key="2">
    <source>
        <dbReference type="EMBL" id="MFD1050922.1"/>
    </source>
</evidence>
<gene>
    <name evidence="2" type="ORF">ACFQ1S_38055</name>
</gene>
<dbReference type="PANTHER" id="PTHR30627:SF24">
    <property type="entry name" value="PENICILLIN-BINDING PROTEIN 4B"/>
    <property type="match status" value="1"/>
</dbReference>
<comment type="caution">
    <text evidence="2">The sequence shown here is derived from an EMBL/GenBank/DDBJ whole genome shotgun (WGS) entry which is preliminary data.</text>
</comment>
<feature type="domain" description="Penicillin-binding protein transpeptidase" evidence="1">
    <location>
        <begin position="21"/>
        <end position="179"/>
    </location>
</feature>
<accession>A0ABW3ML49</accession>
<evidence type="ECO:0000313" key="3">
    <source>
        <dbReference type="Proteomes" id="UP001597045"/>
    </source>
</evidence>
<dbReference type="Gene3D" id="3.90.1310.10">
    <property type="entry name" value="Penicillin-binding protein 2a (Domain 2)"/>
    <property type="match status" value="1"/>
</dbReference>
<sequence>TIIPQVQQAAYDAMTARNYTGAVVAIKPQTGEILALVSTPSYDPNPLASHDKDEQQTAWDQIRDEKNPKKPVLDRAIQENYPPGSTFKLVVAAAALEDGKDENYLLPADPSIKLPGTNTELENFSHSHCGPDGGAAQVTMAVALQYSCNTAFASLADQLGKQKLEDKAEAFGIGQQDLQIPLGVVASTIGKLPDRASLWRGPLCARRLLRPDFLLLSPDTRSGDDHSGPGQAVVVSI</sequence>
<organism evidence="2 3">
    <name type="scientific">Kibdelosporangium lantanae</name>
    <dbReference type="NCBI Taxonomy" id="1497396"/>
    <lineage>
        <taxon>Bacteria</taxon>
        <taxon>Bacillati</taxon>
        <taxon>Actinomycetota</taxon>
        <taxon>Actinomycetes</taxon>
        <taxon>Pseudonocardiales</taxon>
        <taxon>Pseudonocardiaceae</taxon>
        <taxon>Kibdelosporangium</taxon>
    </lineage>
</organism>
<dbReference type="EMBL" id="JBHTIS010003199">
    <property type="protein sequence ID" value="MFD1050922.1"/>
    <property type="molecule type" value="Genomic_DNA"/>
</dbReference>
<dbReference type="PANTHER" id="PTHR30627">
    <property type="entry name" value="PEPTIDOGLYCAN D,D-TRANSPEPTIDASE"/>
    <property type="match status" value="1"/>
</dbReference>
<dbReference type="Gene3D" id="3.40.710.10">
    <property type="entry name" value="DD-peptidase/beta-lactamase superfamily"/>
    <property type="match status" value="1"/>
</dbReference>
<feature type="non-terminal residue" evidence="2">
    <location>
        <position position="237"/>
    </location>
</feature>
<protein>
    <submittedName>
        <fullName evidence="2">Penicillin-binding transpeptidase domain-containing protein</fullName>
    </submittedName>
</protein>
<dbReference type="SUPFAM" id="SSF56601">
    <property type="entry name" value="beta-lactamase/transpeptidase-like"/>
    <property type="match status" value="1"/>
</dbReference>
<reference evidence="3" key="1">
    <citation type="journal article" date="2019" name="Int. J. Syst. Evol. Microbiol.">
        <title>The Global Catalogue of Microorganisms (GCM) 10K type strain sequencing project: providing services to taxonomists for standard genome sequencing and annotation.</title>
        <authorList>
            <consortium name="The Broad Institute Genomics Platform"/>
            <consortium name="The Broad Institute Genome Sequencing Center for Infectious Disease"/>
            <person name="Wu L."/>
            <person name="Ma J."/>
        </authorList>
    </citation>
    <scope>NUCLEOTIDE SEQUENCE [LARGE SCALE GENOMIC DNA]</scope>
    <source>
        <strain evidence="3">JCM 31486</strain>
    </source>
</reference>
<dbReference type="Proteomes" id="UP001597045">
    <property type="component" value="Unassembled WGS sequence"/>
</dbReference>
<keyword evidence="3" id="KW-1185">Reference proteome</keyword>
<proteinExistence type="predicted"/>
<dbReference type="InterPro" id="IPR012338">
    <property type="entry name" value="Beta-lactam/transpept-like"/>
</dbReference>
<name>A0ABW3ML49_9PSEU</name>
<feature type="non-terminal residue" evidence="2">
    <location>
        <position position="1"/>
    </location>
</feature>
<dbReference type="InterPro" id="IPR001460">
    <property type="entry name" value="PCN-bd_Tpept"/>
</dbReference>
<evidence type="ECO:0000259" key="1">
    <source>
        <dbReference type="Pfam" id="PF00905"/>
    </source>
</evidence>